<dbReference type="eggNOG" id="COG3212">
    <property type="taxonomic scope" value="Bacteria"/>
</dbReference>
<feature type="domain" description="PepSY" evidence="2">
    <location>
        <begin position="106"/>
        <end position="164"/>
    </location>
</feature>
<evidence type="ECO:0000259" key="2">
    <source>
        <dbReference type="Pfam" id="PF03413"/>
    </source>
</evidence>
<dbReference type="Proteomes" id="UP000002440">
    <property type="component" value="Chromosome"/>
</dbReference>
<dbReference type="KEGG" id="mfa:Mfla_1052"/>
<evidence type="ECO:0000313" key="4">
    <source>
        <dbReference type="EMBL" id="ABE49320.1"/>
    </source>
</evidence>
<keyword evidence="5" id="KW-1185">Reference proteome</keyword>
<feature type="chain" id="PRO_5007923032" evidence="1">
    <location>
        <begin position="24"/>
        <end position="175"/>
    </location>
</feature>
<dbReference type="AlphaFoldDB" id="Q1H2G7"/>
<dbReference type="HOGENOM" id="CLU_125933_0_0_4"/>
<organism evidence="4 5">
    <name type="scientific">Methylobacillus flagellatus (strain ATCC 51484 / DSM 6875 / VKM B-1610 / KT)</name>
    <dbReference type="NCBI Taxonomy" id="265072"/>
    <lineage>
        <taxon>Bacteria</taxon>
        <taxon>Pseudomonadati</taxon>
        <taxon>Pseudomonadota</taxon>
        <taxon>Betaproteobacteria</taxon>
        <taxon>Nitrosomonadales</taxon>
        <taxon>Methylophilaceae</taxon>
        <taxon>Methylobacillus</taxon>
    </lineage>
</organism>
<dbReference type="Pfam" id="PF03413">
    <property type="entry name" value="PepSY"/>
    <property type="match status" value="2"/>
</dbReference>
<accession>Q1H2G7</accession>
<dbReference type="KEGG" id="mfa:Mfla_0908"/>
<dbReference type="EMBL" id="CP000284">
    <property type="protein sequence ID" value="ABE49176.1"/>
    <property type="molecule type" value="Genomic_DNA"/>
</dbReference>
<gene>
    <name evidence="3" type="ordered locus">Mfla_0908</name>
    <name evidence="4" type="ordered locus">Mfla_1052</name>
</gene>
<dbReference type="STRING" id="265072.Mfla_0908"/>
<evidence type="ECO:0000313" key="5">
    <source>
        <dbReference type="Proteomes" id="UP000002440"/>
    </source>
</evidence>
<reference evidence="4 5" key="1">
    <citation type="submission" date="2006-03" db="EMBL/GenBank/DDBJ databases">
        <title>Complete sequence of Methylobacillus flagellatus KT.</title>
        <authorList>
            <consortium name="US DOE Joint Genome Institute"/>
            <person name="Copeland A."/>
            <person name="Lucas S."/>
            <person name="Lapidus A."/>
            <person name="Barry K."/>
            <person name="Detter J.C."/>
            <person name="Glavina del Rio T."/>
            <person name="Hammon N."/>
            <person name="Israni S."/>
            <person name="Dalin E."/>
            <person name="Tice H."/>
            <person name="Pitluck S."/>
            <person name="Brettin T."/>
            <person name="Bruce D."/>
            <person name="Han C."/>
            <person name="Tapia R."/>
            <person name="Saunders E."/>
            <person name="Gilna P."/>
            <person name="Schmutz J."/>
            <person name="Larimer F."/>
            <person name="Land M."/>
            <person name="Kyrpides N."/>
            <person name="Anderson I."/>
            <person name="Richardson P."/>
        </authorList>
    </citation>
    <scope>NUCLEOTIDE SEQUENCE [LARGE SCALE GENOMIC DNA]</scope>
    <source>
        <strain evidence="4">KT</strain>
        <strain evidence="5">KT / ATCC 51484 / DSM 6875</strain>
    </source>
</reference>
<feature type="signal peptide" evidence="1">
    <location>
        <begin position="1"/>
        <end position="23"/>
    </location>
</feature>
<evidence type="ECO:0000256" key="1">
    <source>
        <dbReference type="SAM" id="SignalP"/>
    </source>
</evidence>
<sequence>MVGKTLVVLSTFALAISSSLAIADHHFPKGKVSLETCLEAALKAKPGTVVKVEYKLEGETPVYEFDIESSDSTAWDVECDANTGKIVEIEQEVDSADHPLFKAKQKVSEAEARKTALAAHPGEIVEVEYEIEENGAASYEFDIKTKDGKEFKVEVDASTGKIVEANQEFYQIGKE</sequence>
<name>Q1H2G7_METFK</name>
<protein>
    <submittedName>
        <fullName evidence="4">Propeptide, PepSY amd peptidase M4</fullName>
    </submittedName>
</protein>
<feature type="domain" description="PepSY" evidence="2">
    <location>
        <begin position="31"/>
        <end position="90"/>
    </location>
</feature>
<dbReference type="Gene3D" id="3.10.450.40">
    <property type="match status" value="2"/>
</dbReference>
<dbReference type="OrthoDB" id="8537216at2"/>
<dbReference type="RefSeq" id="WP_011479273.1">
    <property type="nucleotide sequence ID" value="NC_007947.1"/>
</dbReference>
<proteinExistence type="predicted"/>
<dbReference type="SMR" id="Q1H2G7"/>
<keyword evidence="1" id="KW-0732">Signal</keyword>
<dbReference type="InterPro" id="IPR025711">
    <property type="entry name" value="PepSY"/>
</dbReference>
<dbReference type="EMBL" id="CP000284">
    <property type="protein sequence ID" value="ABE49320.1"/>
    <property type="molecule type" value="Genomic_DNA"/>
</dbReference>
<evidence type="ECO:0000313" key="3">
    <source>
        <dbReference type="EMBL" id="ABE49176.1"/>
    </source>
</evidence>